<sequence>MRLSMQSILIGAALVAALLILVRIIWGSPLVVRIRENFGNTTQGNTVTMCPEGTTMIMWDARAYCCGGKINTDTDRVDKVCTPITSDPAAPPPVFCTLDGKTEHVPNCHTIRTDMLMKSGASHCPRDAPNFVQGLPGTATERGRCCAGLTNEGRSDCLEQSAWNCDVTGETNWFKTKETQSCQYRKAQESTTCPQGYGRFTMTNNDMTIFGCANGGSMCYAESTLQSLRGMGVDTTGMVPCKT</sequence>
<dbReference type="AlphaFoldDB" id="A0A6C0DB49"/>
<protein>
    <submittedName>
        <fullName evidence="1">Uncharacterized protein</fullName>
    </submittedName>
</protein>
<proteinExistence type="predicted"/>
<organism evidence="1">
    <name type="scientific">viral metagenome</name>
    <dbReference type="NCBI Taxonomy" id="1070528"/>
    <lineage>
        <taxon>unclassified sequences</taxon>
        <taxon>metagenomes</taxon>
        <taxon>organismal metagenomes</taxon>
    </lineage>
</organism>
<evidence type="ECO:0000313" key="1">
    <source>
        <dbReference type="EMBL" id="QHT13610.1"/>
    </source>
</evidence>
<name>A0A6C0DB49_9ZZZZ</name>
<dbReference type="EMBL" id="MN739575">
    <property type="protein sequence ID" value="QHT13610.1"/>
    <property type="molecule type" value="Genomic_DNA"/>
</dbReference>
<reference evidence="1" key="1">
    <citation type="journal article" date="2020" name="Nature">
        <title>Giant virus diversity and host interactions through global metagenomics.</title>
        <authorList>
            <person name="Schulz F."/>
            <person name="Roux S."/>
            <person name="Paez-Espino D."/>
            <person name="Jungbluth S."/>
            <person name="Walsh D.A."/>
            <person name="Denef V.J."/>
            <person name="McMahon K.D."/>
            <person name="Konstantinidis K.T."/>
            <person name="Eloe-Fadrosh E.A."/>
            <person name="Kyrpides N.C."/>
            <person name="Woyke T."/>
        </authorList>
    </citation>
    <scope>NUCLEOTIDE SEQUENCE</scope>
    <source>
        <strain evidence="1">GVMAG-M-3300023174-132</strain>
    </source>
</reference>
<accession>A0A6C0DB49</accession>